<dbReference type="Proteomes" id="UP001059617">
    <property type="component" value="Chromosome"/>
</dbReference>
<feature type="transmembrane region" description="Helical" evidence="1">
    <location>
        <begin position="21"/>
        <end position="40"/>
    </location>
</feature>
<keyword evidence="1" id="KW-0472">Membrane</keyword>
<dbReference type="RefSeq" id="WP_259860667.1">
    <property type="nucleotide sequence ID" value="NZ_BAAAST010000035.1"/>
</dbReference>
<protein>
    <submittedName>
        <fullName evidence="2">Phosphatidylserine/phosphatidylglycerophosphate/ cardiolipin synthase family protein</fullName>
    </submittedName>
</protein>
<keyword evidence="1" id="KW-0812">Transmembrane</keyword>
<keyword evidence="1" id="KW-1133">Transmembrane helix</keyword>
<accession>A0ABY5W0C4</accession>
<gene>
    <name evidence="2" type="ORF">Dfulv_00815</name>
</gene>
<evidence type="ECO:0000313" key="3">
    <source>
        <dbReference type="Proteomes" id="UP001059617"/>
    </source>
</evidence>
<reference evidence="2" key="1">
    <citation type="submission" date="2021-04" db="EMBL/GenBank/DDBJ databases">
        <authorList>
            <person name="Hartkoorn R.C."/>
            <person name="Beaudoing E."/>
            <person name="Hot D."/>
        </authorList>
    </citation>
    <scope>NUCLEOTIDE SEQUENCE</scope>
    <source>
        <strain evidence="2">NRRL B-16292</strain>
    </source>
</reference>
<name>A0ABY5W0C4_9ACTN</name>
<organism evidence="2 3">
    <name type="scientific">Dactylosporangium fulvum</name>
    <dbReference type="NCBI Taxonomy" id="53359"/>
    <lineage>
        <taxon>Bacteria</taxon>
        <taxon>Bacillati</taxon>
        <taxon>Actinomycetota</taxon>
        <taxon>Actinomycetes</taxon>
        <taxon>Micromonosporales</taxon>
        <taxon>Micromonosporaceae</taxon>
        <taxon>Dactylosporangium</taxon>
    </lineage>
</organism>
<feature type="transmembrane region" description="Helical" evidence="1">
    <location>
        <begin position="46"/>
        <end position="67"/>
    </location>
</feature>
<sequence>MTEGESARPRDLVAQSKIIKKMFLSVGIGSIAYLLTNILIDGIGEQQIWVITLSLLIGGVTFLTQFLHDLEKRMETVENAESEHSRRVGLLVDSRFTAINDVVRERFVEIDQVVQGGFAKINEATQLFGLVEASALRTDAVTQLVRHSTQIDPQAPDLVFRFAQAEISRMSEFLKELSEGGNVTYEGEDRDWMLSLAANCRSTIDAISLTTVDARGSGFVDGSLWTSDLGQRYLEVQRDALDRGVRIRRVFILDRPGLADDPMFMENCLLQQEMGIEVRLLDTHAIPGTRRSSLFDFILFDDVISYESTPASSIDGSIRPTIVTTRLELRASRVKDRLLRFKDLYNSARPIVHSAGENVLKAVDRGER</sequence>
<evidence type="ECO:0000313" key="2">
    <source>
        <dbReference type="EMBL" id="UWP82890.1"/>
    </source>
</evidence>
<dbReference type="EMBL" id="CP073720">
    <property type="protein sequence ID" value="UWP82890.1"/>
    <property type="molecule type" value="Genomic_DNA"/>
</dbReference>
<keyword evidence="3" id="KW-1185">Reference proteome</keyword>
<proteinExistence type="predicted"/>
<reference evidence="2" key="2">
    <citation type="submission" date="2022-09" db="EMBL/GenBank/DDBJ databases">
        <title>Biosynthetic gene clusters of Dactylosporangioum fulvum.</title>
        <authorList>
            <person name="Caradec T."/>
        </authorList>
    </citation>
    <scope>NUCLEOTIDE SEQUENCE</scope>
    <source>
        <strain evidence="2">NRRL B-16292</strain>
    </source>
</reference>
<evidence type="ECO:0000256" key="1">
    <source>
        <dbReference type="SAM" id="Phobius"/>
    </source>
</evidence>